<dbReference type="EMBL" id="SDRB02013304">
    <property type="protein sequence ID" value="THF95254.1"/>
    <property type="molecule type" value="Genomic_DNA"/>
</dbReference>
<sequence>MTLSHSRSKNCSTGTHHTSSIQEHCRAKKNAFVSQPMSEKLKASNFPALLLKIGSWERKSLHEGDLVAKCYYAKKKIVWEVLEGALKSKIEIQWSDIEAIRAIIRDDEPGILEIELNQQPQFFKETNPQPRKHTLWQQAMDFTGGQAPIYRRHYIKFPPGTLDKHYEKLLQCDKRLLELSQKPFPRMESPFFYSNIYEVTDIPFDFTVRRSQFPSTLQHCFSTILTSLVPAHPIQNFKLTTRQPFGIMDSNSLMSGDSQNVCSNERTLLARVSSMCSLLDPFEVENPQNDDSMNQLEYKQGKFSDDHLILGTTEHSGVDGGLCYPQPICCLAPRVSDESHMTHLPRDNSSYPYDFYHPEVNDYGFVDTGHDVHQ</sequence>
<accession>A0A4S4CZD8</accession>
<name>A0A4S4CZD8_CAMSN</name>
<dbReference type="Proteomes" id="UP000306102">
    <property type="component" value="Unassembled WGS sequence"/>
</dbReference>
<feature type="domain" description="TRF2/HOY1 PH-like" evidence="2">
    <location>
        <begin position="45"/>
        <end position="163"/>
    </location>
</feature>
<protein>
    <recommendedName>
        <fullName evidence="2">TRF2/HOY1 PH-like domain-containing protein</fullName>
    </recommendedName>
</protein>
<reference evidence="3 4" key="1">
    <citation type="journal article" date="2018" name="Proc. Natl. Acad. Sci. U.S.A.">
        <title>Draft genome sequence of Camellia sinensis var. sinensis provides insights into the evolution of the tea genome and tea quality.</title>
        <authorList>
            <person name="Wei C."/>
            <person name="Yang H."/>
            <person name="Wang S."/>
            <person name="Zhao J."/>
            <person name="Liu C."/>
            <person name="Gao L."/>
            <person name="Xia E."/>
            <person name="Lu Y."/>
            <person name="Tai Y."/>
            <person name="She G."/>
            <person name="Sun J."/>
            <person name="Cao H."/>
            <person name="Tong W."/>
            <person name="Gao Q."/>
            <person name="Li Y."/>
            <person name="Deng W."/>
            <person name="Jiang X."/>
            <person name="Wang W."/>
            <person name="Chen Q."/>
            <person name="Zhang S."/>
            <person name="Li H."/>
            <person name="Wu J."/>
            <person name="Wang P."/>
            <person name="Li P."/>
            <person name="Shi C."/>
            <person name="Zheng F."/>
            <person name="Jian J."/>
            <person name="Huang B."/>
            <person name="Shan D."/>
            <person name="Shi M."/>
            <person name="Fang C."/>
            <person name="Yue Y."/>
            <person name="Li F."/>
            <person name="Li D."/>
            <person name="Wei S."/>
            <person name="Han B."/>
            <person name="Jiang C."/>
            <person name="Yin Y."/>
            <person name="Xia T."/>
            <person name="Zhang Z."/>
            <person name="Bennetzen J.L."/>
            <person name="Zhao S."/>
            <person name="Wan X."/>
        </authorList>
    </citation>
    <scope>NUCLEOTIDE SEQUENCE [LARGE SCALE GENOMIC DNA]</scope>
    <source>
        <strain evidence="4">cv. Shuchazao</strain>
        <tissue evidence="3">Leaf</tissue>
    </source>
</reference>
<evidence type="ECO:0000256" key="1">
    <source>
        <dbReference type="SAM" id="MobiDB-lite"/>
    </source>
</evidence>
<feature type="region of interest" description="Disordered" evidence="1">
    <location>
        <begin position="1"/>
        <end position="23"/>
    </location>
</feature>
<organism evidence="3 4">
    <name type="scientific">Camellia sinensis var. sinensis</name>
    <name type="common">China tea</name>
    <dbReference type="NCBI Taxonomy" id="542762"/>
    <lineage>
        <taxon>Eukaryota</taxon>
        <taxon>Viridiplantae</taxon>
        <taxon>Streptophyta</taxon>
        <taxon>Embryophyta</taxon>
        <taxon>Tracheophyta</taxon>
        <taxon>Spermatophyta</taxon>
        <taxon>Magnoliopsida</taxon>
        <taxon>eudicotyledons</taxon>
        <taxon>Gunneridae</taxon>
        <taxon>Pentapetalae</taxon>
        <taxon>asterids</taxon>
        <taxon>Ericales</taxon>
        <taxon>Theaceae</taxon>
        <taxon>Camellia</taxon>
    </lineage>
</organism>
<evidence type="ECO:0000259" key="2">
    <source>
        <dbReference type="Pfam" id="PF24818"/>
    </source>
</evidence>
<gene>
    <name evidence="3" type="ORF">TEA_009891</name>
</gene>
<dbReference type="PANTHER" id="PTHR33494">
    <property type="entry name" value="OS02G0793800 PROTEIN"/>
    <property type="match status" value="1"/>
</dbReference>
<proteinExistence type="predicted"/>
<feature type="compositionally biased region" description="Polar residues" evidence="1">
    <location>
        <begin position="1"/>
        <end position="22"/>
    </location>
</feature>
<evidence type="ECO:0000313" key="4">
    <source>
        <dbReference type="Proteomes" id="UP000306102"/>
    </source>
</evidence>
<dbReference type="PANTHER" id="PTHR33494:SF5">
    <property type="entry name" value="F10A16.6 PROTEIN"/>
    <property type="match status" value="1"/>
</dbReference>
<dbReference type="Pfam" id="PF24818">
    <property type="entry name" value="PH_TRF2_HOY1"/>
    <property type="match status" value="1"/>
</dbReference>
<comment type="caution">
    <text evidence="3">The sequence shown here is derived from an EMBL/GenBank/DDBJ whole genome shotgun (WGS) entry which is preliminary data.</text>
</comment>
<dbReference type="STRING" id="542762.A0A4S4CZD8"/>
<keyword evidence="4" id="KW-1185">Reference proteome</keyword>
<evidence type="ECO:0000313" key="3">
    <source>
        <dbReference type="EMBL" id="THF95254.1"/>
    </source>
</evidence>
<dbReference type="AlphaFoldDB" id="A0A4S4CZD8"/>
<dbReference type="InterPro" id="IPR057939">
    <property type="entry name" value="TRF2_HOY1_PH"/>
</dbReference>